<dbReference type="CDD" id="cd09873">
    <property type="entry name" value="PIN_Pae0151-like"/>
    <property type="match status" value="1"/>
</dbReference>
<reference evidence="8 9" key="1">
    <citation type="submission" date="2019-03" db="EMBL/GenBank/DDBJ databases">
        <title>Genomic Encyclopedia of Type Strains, Phase IV (KMG-IV): sequencing the most valuable type-strain genomes for metagenomic binning, comparative biology and taxonomic classification.</title>
        <authorList>
            <person name="Goeker M."/>
        </authorList>
    </citation>
    <scope>NUCLEOTIDE SEQUENCE [LARGE SCALE GENOMIC DNA]</scope>
    <source>
        <strain evidence="8 9">DSM 102969</strain>
    </source>
</reference>
<dbReference type="GO" id="GO:0016787">
    <property type="term" value="F:hydrolase activity"/>
    <property type="evidence" value="ECO:0007669"/>
    <property type="project" value="UniProtKB-KW"/>
</dbReference>
<evidence type="ECO:0000313" key="9">
    <source>
        <dbReference type="Proteomes" id="UP000294547"/>
    </source>
</evidence>
<dbReference type="InterPro" id="IPR022907">
    <property type="entry name" value="VapC_family"/>
</dbReference>
<comment type="function">
    <text evidence="6">Toxic component of a toxin-antitoxin (TA) system. An RNase.</text>
</comment>
<keyword evidence="5 6" id="KW-0460">Magnesium</keyword>
<name>A0A4R6RBL8_9HYPH</name>
<evidence type="ECO:0000256" key="3">
    <source>
        <dbReference type="ARBA" id="ARBA00022723"/>
    </source>
</evidence>
<proteinExistence type="inferred from homology"/>
<protein>
    <recommendedName>
        <fullName evidence="6">Ribonuclease VapC</fullName>
        <shortName evidence="6">RNase VapC</shortName>
        <ecNumber evidence="6">3.1.-.-</ecNumber>
    </recommendedName>
    <alternativeName>
        <fullName evidence="6">Toxin VapC</fullName>
    </alternativeName>
</protein>
<dbReference type="OrthoDB" id="9798446at2"/>
<evidence type="ECO:0000256" key="5">
    <source>
        <dbReference type="ARBA" id="ARBA00022842"/>
    </source>
</evidence>
<keyword evidence="3 6" id="KW-0479">Metal-binding</keyword>
<dbReference type="Pfam" id="PF01850">
    <property type="entry name" value="PIN"/>
    <property type="match status" value="1"/>
</dbReference>
<sequence>MSLVLDSSATLAWVHGDERTEAIERLFDRIVAEGAVVPDLWHLEIANSLTMAVRRGRVDVDFRTGVLADLADLPIRVDSQTRARAFAATVVLADTHRLSVYDAAYLELAIRLVLPLATLDRALAVAAVTAGVPLLPGA</sequence>
<comment type="cofactor">
    <cofactor evidence="6">
        <name>Mg(2+)</name>
        <dbReference type="ChEBI" id="CHEBI:18420"/>
    </cofactor>
</comment>
<dbReference type="AlphaFoldDB" id="A0A4R6RBL8"/>
<gene>
    <name evidence="6" type="primary">vapC</name>
    <name evidence="8" type="ORF">EDD54_3396</name>
</gene>
<dbReference type="RefSeq" id="WP_126538378.1">
    <property type="nucleotide sequence ID" value="NZ_BSPM01000009.1"/>
</dbReference>
<dbReference type="EC" id="3.1.-.-" evidence="6"/>
<keyword evidence="1 6" id="KW-1277">Toxin-antitoxin system</keyword>
<dbReference type="InterPro" id="IPR051619">
    <property type="entry name" value="TypeII_TA_RNase_PINc/VapC"/>
</dbReference>
<keyword evidence="2 6" id="KW-0540">Nuclease</keyword>
<evidence type="ECO:0000256" key="1">
    <source>
        <dbReference type="ARBA" id="ARBA00022649"/>
    </source>
</evidence>
<dbReference type="SUPFAM" id="SSF88723">
    <property type="entry name" value="PIN domain-like"/>
    <property type="match status" value="1"/>
</dbReference>
<dbReference type="PANTHER" id="PTHR35901:SF1">
    <property type="entry name" value="EXONUCLEASE VAPC9"/>
    <property type="match status" value="1"/>
</dbReference>
<feature type="domain" description="PIN" evidence="7">
    <location>
        <begin position="4"/>
        <end position="126"/>
    </location>
</feature>
<evidence type="ECO:0000256" key="6">
    <source>
        <dbReference type="HAMAP-Rule" id="MF_00265"/>
    </source>
</evidence>
<dbReference type="GO" id="GO:0090729">
    <property type="term" value="F:toxin activity"/>
    <property type="evidence" value="ECO:0007669"/>
    <property type="project" value="UniProtKB-KW"/>
</dbReference>
<dbReference type="PANTHER" id="PTHR35901">
    <property type="entry name" value="RIBONUCLEASE VAPC3"/>
    <property type="match status" value="1"/>
</dbReference>
<keyword evidence="4 6" id="KW-0378">Hydrolase</keyword>
<evidence type="ECO:0000256" key="4">
    <source>
        <dbReference type="ARBA" id="ARBA00022801"/>
    </source>
</evidence>
<dbReference type="InterPro" id="IPR044153">
    <property type="entry name" value="PIN_Pae0151-like"/>
</dbReference>
<feature type="binding site" evidence="6">
    <location>
        <position position="102"/>
    </location>
    <ligand>
        <name>Mg(2+)</name>
        <dbReference type="ChEBI" id="CHEBI:18420"/>
    </ligand>
</feature>
<dbReference type="Proteomes" id="UP000294547">
    <property type="component" value="Unassembled WGS sequence"/>
</dbReference>
<dbReference type="GO" id="GO:0000287">
    <property type="term" value="F:magnesium ion binding"/>
    <property type="evidence" value="ECO:0007669"/>
    <property type="project" value="UniProtKB-UniRule"/>
</dbReference>
<keyword evidence="6" id="KW-0800">Toxin</keyword>
<organism evidence="8 9">
    <name type="scientific">Oharaeibacter diazotrophicus</name>
    <dbReference type="NCBI Taxonomy" id="1920512"/>
    <lineage>
        <taxon>Bacteria</taxon>
        <taxon>Pseudomonadati</taxon>
        <taxon>Pseudomonadota</taxon>
        <taxon>Alphaproteobacteria</taxon>
        <taxon>Hyphomicrobiales</taxon>
        <taxon>Pleomorphomonadaceae</taxon>
        <taxon>Oharaeibacter</taxon>
    </lineage>
</organism>
<evidence type="ECO:0000313" key="8">
    <source>
        <dbReference type="EMBL" id="TDP83434.1"/>
    </source>
</evidence>
<dbReference type="GO" id="GO:0004540">
    <property type="term" value="F:RNA nuclease activity"/>
    <property type="evidence" value="ECO:0007669"/>
    <property type="project" value="InterPro"/>
</dbReference>
<evidence type="ECO:0000256" key="2">
    <source>
        <dbReference type="ARBA" id="ARBA00022722"/>
    </source>
</evidence>
<keyword evidence="9" id="KW-1185">Reference proteome</keyword>
<dbReference type="Gene3D" id="3.40.50.1010">
    <property type="entry name" value="5'-nuclease"/>
    <property type="match status" value="1"/>
</dbReference>
<feature type="binding site" evidence="6">
    <location>
        <position position="6"/>
    </location>
    <ligand>
        <name>Mg(2+)</name>
        <dbReference type="ChEBI" id="CHEBI:18420"/>
    </ligand>
</feature>
<dbReference type="EMBL" id="SNXY01000009">
    <property type="protein sequence ID" value="TDP83434.1"/>
    <property type="molecule type" value="Genomic_DNA"/>
</dbReference>
<comment type="caution">
    <text evidence="8">The sequence shown here is derived from an EMBL/GenBank/DDBJ whole genome shotgun (WGS) entry which is preliminary data.</text>
</comment>
<evidence type="ECO:0000259" key="7">
    <source>
        <dbReference type="Pfam" id="PF01850"/>
    </source>
</evidence>
<dbReference type="InterPro" id="IPR029060">
    <property type="entry name" value="PIN-like_dom_sf"/>
</dbReference>
<dbReference type="HAMAP" id="MF_00265">
    <property type="entry name" value="VapC_Nob1"/>
    <property type="match status" value="1"/>
</dbReference>
<comment type="similarity">
    <text evidence="6">Belongs to the PINc/VapC protein family.</text>
</comment>
<accession>A0A4R6RBL8</accession>
<dbReference type="InterPro" id="IPR002716">
    <property type="entry name" value="PIN_dom"/>
</dbReference>